<feature type="region of interest" description="Disordered" evidence="1">
    <location>
        <begin position="321"/>
        <end position="356"/>
    </location>
</feature>
<dbReference type="PANTHER" id="PTHR33480">
    <property type="entry name" value="SET DOMAIN-CONTAINING PROTEIN-RELATED"/>
    <property type="match status" value="1"/>
</dbReference>
<name>A0ABM3V3E9_MUSDO</name>
<organism evidence="2 3">
    <name type="scientific">Musca domestica</name>
    <name type="common">House fly</name>
    <dbReference type="NCBI Taxonomy" id="7370"/>
    <lineage>
        <taxon>Eukaryota</taxon>
        <taxon>Metazoa</taxon>
        <taxon>Ecdysozoa</taxon>
        <taxon>Arthropoda</taxon>
        <taxon>Hexapoda</taxon>
        <taxon>Insecta</taxon>
        <taxon>Pterygota</taxon>
        <taxon>Neoptera</taxon>
        <taxon>Endopterygota</taxon>
        <taxon>Diptera</taxon>
        <taxon>Brachycera</taxon>
        <taxon>Muscomorpha</taxon>
        <taxon>Muscoidea</taxon>
        <taxon>Muscidae</taxon>
        <taxon>Musca</taxon>
    </lineage>
</organism>
<feature type="compositionally biased region" description="Basic residues" evidence="1">
    <location>
        <begin position="1034"/>
        <end position="1048"/>
    </location>
</feature>
<feature type="compositionally biased region" description="Polar residues" evidence="1">
    <location>
        <begin position="343"/>
        <end position="356"/>
    </location>
</feature>
<feature type="compositionally biased region" description="Acidic residues" evidence="1">
    <location>
        <begin position="1013"/>
        <end position="1027"/>
    </location>
</feature>
<keyword evidence="2" id="KW-1185">Reference proteome</keyword>
<accession>A0ABM3V3E9</accession>
<evidence type="ECO:0000256" key="1">
    <source>
        <dbReference type="SAM" id="MobiDB-lite"/>
    </source>
</evidence>
<dbReference type="Proteomes" id="UP001652621">
    <property type="component" value="Unplaced"/>
</dbReference>
<evidence type="ECO:0000313" key="3">
    <source>
        <dbReference type="RefSeq" id="XP_058980310.1"/>
    </source>
</evidence>
<dbReference type="GeneID" id="101901061"/>
<evidence type="ECO:0000313" key="2">
    <source>
        <dbReference type="Proteomes" id="UP001652621"/>
    </source>
</evidence>
<dbReference type="PANTHER" id="PTHR33480:SF1">
    <property type="entry name" value="TYR RECOMBINASE DOMAIN-CONTAINING PROTEIN"/>
    <property type="match status" value="1"/>
</dbReference>
<feature type="region of interest" description="Disordered" evidence="1">
    <location>
        <begin position="993"/>
        <end position="1048"/>
    </location>
</feature>
<proteinExistence type="predicted"/>
<reference evidence="3" key="1">
    <citation type="submission" date="2025-08" db="UniProtKB">
        <authorList>
            <consortium name="RefSeq"/>
        </authorList>
    </citation>
    <scope>IDENTIFICATION</scope>
    <source>
        <strain evidence="3">Aabys</strain>
        <tissue evidence="3">Whole body</tissue>
    </source>
</reference>
<dbReference type="RefSeq" id="XP_058980310.1">
    <property type="nucleotide sequence ID" value="XM_059124327.1"/>
</dbReference>
<protein>
    <submittedName>
        <fullName evidence="3">Uncharacterized protein LOC101901061 isoform X1</fullName>
    </submittedName>
</protein>
<feature type="region of interest" description="Disordered" evidence="1">
    <location>
        <begin position="209"/>
        <end position="228"/>
    </location>
</feature>
<gene>
    <name evidence="3" type="primary">LOC101901061</name>
</gene>
<sequence length="1109" mass="126508">MFSLVKFFNEDLWVVKSKSVRQNNGQNCTVKYKGCSYSAILILASDDMEYLHKIKEGEVIASKEVEQICTTTYATRDEFVEGAQINDDKPALRKTRCYSPSTMSAIRDSIENMSPNNSVKDSSFKEIIEERCVSTRINKFSLVAFHNNELHIVDSKRIKQREGENCTVNFKGCFYAARLILSSDDKIYLSEMKDIYAVQSSSVKKDENTIHQASDASTENSGCPVPGYTKPMLLKSPSSLYIEEQQSEDTDQGILHNSALYDSVSSSVENLSKKSENVFDEGHNSSLSWQSKSSPRAISTDNIFIEIEIQTNQMFEEHTPLIKQPSASKPNKHDTKTTDDSFNESSSFNLGSHKNSTTIETYGENPRLTNIQNNLLSLTNISTSQANDESSSGQEYLPDSTMENTTINASSFLEISDTLNIAQVSVPLSNQKSKKHFCIFCKTLQTKIARHLFLKHKGEKLVKMAMALPKKSKDRLQIIDKLRKQGDFIHNTSRDQNTGTLIVLRRQQQNAKHNPDDYVCCPMCKGFYRKYTARAHVRNCSKKKNQRSNFIEGRKLTQYLHPVANREMKSSIFPVLRNDEVSQAIRYDELIIRYGNRLSEKLSQTHHHDQIRSHMRLLGRFKIELMKLEPEITELKEMFKPFFFDQAIEALRNTAKWDFTKGFATPAVATSLTSLIKKCAKIQGNEFIKKQQNDLKTLLDNFVSLWVDETPTQINRKAIEDRENKRRTKKVNLPNKKDIKLLYDFLRSKMLRSIGILNKNFCFQAWKDLVEATLICIQVFNRRRAGEIERLTIDNFNNKEEITNSVEAGLLEKMSEQSIKFAKQFVRISLRGKLGRTVGVLLDPMCLKSINLIIKFRKKAGIRESNPYIFSAPGKSGLAKMYYRACPLLSKFASECGASFPDDLRGTKLRKHIATYTSLLNVQESTVERLANFLGHHKDIHKSIYRIPVPMAEITTVSKILLSAAGCNVNNNYKDSTQDANCFSPECPEMPGNTEYGVLDDKSSISNDKSSTSDDESSAFEDVEELQDINSSKERKRSTSPFGKTRRVRWTREEREAIESIFGDPTTLEKLPTFKQCADAVKHKCLNRRTPAQIKTWINNQQKKWQDST</sequence>
<feature type="compositionally biased region" description="Polar residues" evidence="1">
    <location>
        <begin position="210"/>
        <end position="221"/>
    </location>
</feature>